<feature type="compositionally biased region" description="Low complexity" evidence="9">
    <location>
        <begin position="1232"/>
        <end position="1241"/>
    </location>
</feature>
<dbReference type="InterPro" id="IPR001025">
    <property type="entry name" value="BAH_dom"/>
</dbReference>
<feature type="compositionally biased region" description="Polar residues" evidence="9">
    <location>
        <begin position="58"/>
        <end position="70"/>
    </location>
</feature>
<proteinExistence type="inferred from homology"/>
<dbReference type="SUPFAM" id="SSF53335">
    <property type="entry name" value="S-adenosyl-L-methionine-dependent methyltransferases"/>
    <property type="match status" value="1"/>
</dbReference>
<dbReference type="Gene3D" id="2.30.30.490">
    <property type="match status" value="2"/>
</dbReference>
<dbReference type="EC" id="2.1.1.37" evidence="2"/>
<comment type="subcellular location">
    <subcellularLocation>
        <location evidence="1">Nucleus</location>
    </subcellularLocation>
</comment>
<dbReference type="EMBL" id="MU856915">
    <property type="protein sequence ID" value="KAK4154294.1"/>
    <property type="molecule type" value="Genomic_DNA"/>
</dbReference>
<dbReference type="GO" id="GO:0032259">
    <property type="term" value="P:methylation"/>
    <property type="evidence" value="ECO:0007669"/>
    <property type="project" value="UniProtKB-KW"/>
</dbReference>
<dbReference type="PROSITE" id="PS51038">
    <property type="entry name" value="BAH"/>
    <property type="match status" value="2"/>
</dbReference>
<protein>
    <recommendedName>
        <fullName evidence="2">DNA (cytosine-5-)-methyltransferase</fullName>
        <ecNumber evidence="2">2.1.1.37</ecNumber>
    </recommendedName>
</protein>
<dbReference type="Pfam" id="PF00145">
    <property type="entry name" value="DNA_methylase"/>
    <property type="match status" value="1"/>
</dbReference>
<feature type="active site" evidence="8">
    <location>
        <position position="817"/>
    </location>
</feature>
<evidence type="ECO:0000256" key="1">
    <source>
        <dbReference type="ARBA" id="ARBA00004123"/>
    </source>
</evidence>
<dbReference type="Proteomes" id="UP001302745">
    <property type="component" value="Unassembled WGS sequence"/>
</dbReference>
<dbReference type="InterPro" id="IPR029063">
    <property type="entry name" value="SAM-dependent_MTases_sf"/>
</dbReference>
<feature type="region of interest" description="Disordered" evidence="9">
    <location>
        <begin position="1259"/>
        <end position="1333"/>
    </location>
</feature>
<dbReference type="PRINTS" id="PR00105">
    <property type="entry name" value="C5METTRFRASE"/>
</dbReference>
<dbReference type="InterPro" id="IPR043151">
    <property type="entry name" value="BAH_sf"/>
</dbReference>
<evidence type="ECO:0000313" key="12">
    <source>
        <dbReference type="Proteomes" id="UP001302745"/>
    </source>
</evidence>
<organism evidence="11 12">
    <name type="scientific">Chaetomidium leptoderma</name>
    <dbReference type="NCBI Taxonomy" id="669021"/>
    <lineage>
        <taxon>Eukaryota</taxon>
        <taxon>Fungi</taxon>
        <taxon>Dikarya</taxon>
        <taxon>Ascomycota</taxon>
        <taxon>Pezizomycotina</taxon>
        <taxon>Sordariomycetes</taxon>
        <taxon>Sordariomycetidae</taxon>
        <taxon>Sordariales</taxon>
        <taxon>Chaetomiaceae</taxon>
        <taxon>Chaetomidium</taxon>
    </lineage>
</organism>
<evidence type="ECO:0000313" key="11">
    <source>
        <dbReference type="EMBL" id="KAK4154294.1"/>
    </source>
</evidence>
<feature type="compositionally biased region" description="Polar residues" evidence="9">
    <location>
        <begin position="1192"/>
        <end position="1204"/>
    </location>
</feature>
<evidence type="ECO:0000256" key="3">
    <source>
        <dbReference type="ARBA" id="ARBA00022603"/>
    </source>
</evidence>
<keyword evidence="6" id="KW-0238">DNA-binding</keyword>
<dbReference type="GO" id="GO:0003677">
    <property type="term" value="F:DNA binding"/>
    <property type="evidence" value="ECO:0007669"/>
    <property type="project" value="UniProtKB-KW"/>
</dbReference>
<dbReference type="InterPro" id="IPR057215">
    <property type="entry name" value="DUF7893"/>
</dbReference>
<feature type="domain" description="BAH" evidence="10">
    <location>
        <begin position="443"/>
        <end position="576"/>
    </location>
</feature>
<keyword evidence="4 8" id="KW-0808">Transferase</keyword>
<evidence type="ECO:0000256" key="9">
    <source>
        <dbReference type="SAM" id="MobiDB-lite"/>
    </source>
</evidence>
<evidence type="ECO:0000256" key="2">
    <source>
        <dbReference type="ARBA" id="ARBA00011975"/>
    </source>
</evidence>
<feature type="domain" description="BAH" evidence="10">
    <location>
        <begin position="589"/>
        <end position="706"/>
    </location>
</feature>
<dbReference type="InterPro" id="IPR050390">
    <property type="entry name" value="C5-Methyltransferase"/>
</dbReference>
<dbReference type="PROSITE" id="PS51679">
    <property type="entry name" value="SAM_MT_C5"/>
    <property type="match status" value="1"/>
</dbReference>
<keyword evidence="3 8" id="KW-0489">Methyltransferase</keyword>
<feature type="region of interest" description="Disordered" evidence="9">
    <location>
        <begin position="396"/>
        <end position="430"/>
    </location>
</feature>
<keyword evidence="12" id="KW-1185">Reference proteome</keyword>
<evidence type="ECO:0000256" key="5">
    <source>
        <dbReference type="ARBA" id="ARBA00022691"/>
    </source>
</evidence>
<keyword evidence="7" id="KW-0539">Nucleus</keyword>
<dbReference type="GO" id="GO:0003886">
    <property type="term" value="F:DNA (cytosine-5-)-methyltransferase activity"/>
    <property type="evidence" value="ECO:0007669"/>
    <property type="project" value="UniProtKB-EC"/>
</dbReference>
<dbReference type="Pfam" id="PF25423">
    <property type="entry name" value="DUF7893"/>
    <property type="match status" value="1"/>
</dbReference>
<feature type="region of interest" description="Disordered" evidence="9">
    <location>
        <begin position="17"/>
        <end position="42"/>
    </location>
</feature>
<dbReference type="PROSITE" id="PS00094">
    <property type="entry name" value="C5_MTASE_1"/>
    <property type="match status" value="1"/>
</dbReference>
<feature type="compositionally biased region" description="Low complexity" evidence="9">
    <location>
        <begin position="397"/>
        <end position="412"/>
    </location>
</feature>
<evidence type="ECO:0000259" key="10">
    <source>
        <dbReference type="PROSITE" id="PS51038"/>
    </source>
</evidence>
<dbReference type="InterPro" id="IPR018117">
    <property type="entry name" value="C5_DNA_meth_AS"/>
</dbReference>
<dbReference type="PANTHER" id="PTHR10629">
    <property type="entry name" value="CYTOSINE-SPECIFIC METHYLTRANSFERASE"/>
    <property type="match status" value="1"/>
</dbReference>
<gene>
    <name evidence="11" type="ORF">C8A00DRAFT_14546</name>
</gene>
<dbReference type="PANTHER" id="PTHR10629:SF54">
    <property type="entry name" value="DNA METHYLTRANSFERASE DIM-2"/>
    <property type="match status" value="1"/>
</dbReference>
<dbReference type="FunFam" id="3.40.50.150:FF:000528">
    <property type="entry name" value="DNA methyltransferase Dim-2"/>
    <property type="match status" value="1"/>
</dbReference>
<reference evidence="11" key="2">
    <citation type="submission" date="2023-05" db="EMBL/GenBank/DDBJ databases">
        <authorList>
            <consortium name="Lawrence Berkeley National Laboratory"/>
            <person name="Steindorff A."/>
            <person name="Hensen N."/>
            <person name="Bonometti L."/>
            <person name="Westerberg I."/>
            <person name="Brannstrom I.O."/>
            <person name="Guillou S."/>
            <person name="Cros-Aarteil S."/>
            <person name="Calhoun S."/>
            <person name="Haridas S."/>
            <person name="Kuo A."/>
            <person name="Mondo S."/>
            <person name="Pangilinan J."/>
            <person name="Riley R."/>
            <person name="Labutti K."/>
            <person name="Andreopoulos B."/>
            <person name="Lipzen A."/>
            <person name="Chen C."/>
            <person name="Yanf M."/>
            <person name="Daum C."/>
            <person name="Ng V."/>
            <person name="Clum A."/>
            <person name="Ohm R."/>
            <person name="Martin F."/>
            <person name="Silar P."/>
            <person name="Natvig D."/>
            <person name="Lalanne C."/>
            <person name="Gautier V."/>
            <person name="Ament-Velasquez S.L."/>
            <person name="Kruys A."/>
            <person name="Hutchinson M.I."/>
            <person name="Powell A.J."/>
            <person name="Barry K."/>
            <person name="Miller A.N."/>
            <person name="Grigoriev I.V."/>
            <person name="Debuchy R."/>
            <person name="Gladieux P."/>
            <person name="Thoren M.H."/>
            <person name="Johannesson H."/>
        </authorList>
    </citation>
    <scope>NUCLEOTIDE SEQUENCE</scope>
    <source>
        <strain evidence="11">CBS 538.74</strain>
    </source>
</reference>
<comment type="similarity">
    <text evidence="8">Belongs to the class I-like SAM-binding methyltransferase superfamily. C5-methyltransferase family.</text>
</comment>
<evidence type="ECO:0000256" key="4">
    <source>
        <dbReference type="ARBA" id="ARBA00022679"/>
    </source>
</evidence>
<dbReference type="Gene3D" id="3.90.120.10">
    <property type="entry name" value="DNA Methylase, subunit A, domain 2"/>
    <property type="match status" value="1"/>
</dbReference>
<feature type="region of interest" description="Disordered" evidence="9">
    <location>
        <begin position="56"/>
        <end position="86"/>
    </location>
</feature>
<feature type="region of interest" description="Disordered" evidence="9">
    <location>
        <begin position="1161"/>
        <end position="1245"/>
    </location>
</feature>
<evidence type="ECO:0000256" key="8">
    <source>
        <dbReference type="PROSITE-ProRule" id="PRU01016"/>
    </source>
</evidence>
<dbReference type="GO" id="GO:0003682">
    <property type="term" value="F:chromatin binding"/>
    <property type="evidence" value="ECO:0007669"/>
    <property type="project" value="InterPro"/>
</dbReference>
<feature type="compositionally biased region" description="Basic and acidic residues" evidence="9">
    <location>
        <begin position="1277"/>
        <end position="1293"/>
    </location>
</feature>
<evidence type="ECO:0000256" key="6">
    <source>
        <dbReference type="ARBA" id="ARBA00023125"/>
    </source>
</evidence>
<dbReference type="GO" id="GO:0005634">
    <property type="term" value="C:nucleus"/>
    <property type="evidence" value="ECO:0007669"/>
    <property type="project" value="UniProtKB-SubCell"/>
</dbReference>
<dbReference type="GO" id="GO:0044027">
    <property type="term" value="P:negative regulation of gene expression via chromosomal CpG island methylation"/>
    <property type="evidence" value="ECO:0007669"/>
    <property type="project" value="TreeGrafter"/>
</dbReference>
<dbReference type="Gene3D" id="3.40.50.150">
    <property type="entry name" value="Vaccinia Virus protein VP39"/>
    <property type="match status" value="1"/>
</dbReference>
<reference evidence="11" key="1">
    <citation type="journal article" date="2023" name="Mol. Phylogenet. Evol.">
        <title>Genome-scale phylogeny and comparative genomics of the fungal order Sordariales.</title>
        <authorList>
            <person name="Hensen N."/>
            <person name="Bonometti L."/>
            <person name="Westerberg I."/>
            <person name="Brannstrom I.O."/>
            <person name="Guillou S."/>
            <person name="Cros-Aarteil S."/>
            <person name="Calhoun S."/>
            <person name="Haridas S."/>
            <person name="Kuo A."/>
            <person name="Mondo S."/>
            <person name="Pangilinan J."/>
            <person name="Riley R."/>
            <person name="LaButti K."/>
            <person name="Andreopoulos B."/>
            <person name="Lipzen A."/>
            <person name="Chen C."/>
            <person name="Yan M."/>
            <person name="Daum C."/>
            <person name="Ng V."/>
            <person name="Clum A."/>
            <person name="Steindorff A."/>
            <person name="Ohm R.A."/>
            <person name="Martin F."/>
            <person name="Silar P."/>
            <person name="Natvig D.O."/>
            <person name="Lalanne C."/>
            <person name="Gautier V."/>
            <person name="Ament-Velasquez S.L."/>
            <person name="Kruys A."/>
            <person name="Hutchinson M.I."/>
            <person name="Powell A.J."/>
            <person name="Barry K."/>
            <person name="Miller A.N."/>
            <person name="Grigoriev I.V."/>
            <person name="Debuchy R."/>
            <person name="Gladieux P."/>
            <person name="Hiltunen Thoren M."/>
            <person name="Johannesson H."/>
        </authorList>
    </citation>
    <scope>NUCLEOTIDE SEQUENCE</scope>
    <source>
        <strain evidence="11">CBS 538.74</strain>
    </source>
</reference>
<evidence type="ECO:0000256" key="7">
    <source>
        <dbReference type="ARBA" id="ARBA00023242"/>
    </source>
</evidence>
<sequence>MSLSTAWPIEGQDFLGGGLGVDMDSPAPLDGQSQEGETKGPALHHQLNDFDFWPFAETANQGDSGETAAQTPRPLSRGSTLSSTPAEFEVGRSKNVNVELPTSTLIHPKAQYEGFNPPMPPSKERDAVASLMEFVEARGTTTMDDFVEFELDSFSFYVNSVWYPFEMRPLQHMATRAGHDRLYFDGVLSIGGNQRYVQKIEVSELPIGNYGTSHATAQDQIWVRSRLNAKREVYYRLSKPSTEYARFFTPFTWLADLAKHAVDYSAAMINQGRQVELESFKAHFTQWLVGIHGGSREFRRWRRKHPSDDYRTSVSANIDFIWKEMNGVLGRKKALSLQLCRETIYFTQYKPAAFPPLPNIVQGREEAPPTIVTPYVKDCFGHMVIGKMLKAIRGEEASQPSGAGAQQQPNGAVEKSVAAPARIPSSKRSRSSEACFLPLDIIDQIKIGDTISTPRDDSSTDTKWRSMASKGATEDGKWFGLVQQVHISKGGIRSFDVSWFYRPVETPCCMMKYPWPNELFLSDHCTCEEGRHARVQEHDILAVHSIDWFGSPNGGSGEFFVRQTYAVETRRWITLQRSHMRCSHDRQKPDFRTGDTVLAMVSKSQPIAEPFEVVKLFKQSETMFVRLRRLLRRDQLDPRAHAAPNELVYTDQRVVTKPDAIIGKCLVRFFRSGESIPTPYDRGGTGNLFFITHHLRTQANGDEECVPLGDFPVSLRQGFDPSQQTFSKLRGMDLFCGSGNFGRGLEEGGAVEMHWANDIWDKAIHTYMANTPDSNTKPTKPFLGSVDDLLRQALEGKYTDNVPRPGEVDFISAGSPCPGFSLLTHDKTTLAQIKNQSLVASFASFVDFYRPKYGILENVSTIVQARHNRSEDVLSQLFCAIVGMGYQAQLILGDAWSHGTPQCRNRVFLYFAAPGLRLPEAPLLSHSHYPAVKTRGLGEMCNGEPFVRRSFQPTPFKYVSAAEGTADLPLIGDGKAEPATAAFPDHRVCTGITNRLRDQIAAIPTHPHGMSFAKAWRQGNGVMSLADRELFPPEGFRVTPISQGWRRVRPADVFQTVTTRSQPTDARAGTGLHWVEDRPLTVHEIRRAQGFPDQEVLLGKLADQWKLVGNSVARQMALAVGLAFREAWEGSCCEEEGGREVSQSVSVSVEAAEVEVEVEVGDEPRAPVSRASWPCGALGGRGERRKKGRTALRQSFQEQSSRNQPLPDIIDLTSKPDVPDNDDTPQEVIDLTSASRSTTPRGTGGGLIRTLVAAILDSKAQSKKKRSALEAQGPEAEELRRPAKAMRLEREELAPQSQQEDEAQPVRTGPTVVRLLSPEELGSDGLGPNDELE</sequence>
<dbReference type="InterPro" id="IPR001525">
    <property type="entry name" value="C5_MeTfrase"/>
</dbReference>
<dbReference type="CDD" id="cd04712">
    <property type="entry name" value="BAH_DCM_I"/>
    <property type="match status" value="1"/>
</dbReference>
<keyword evidence="5 8" id="KW-0949">S-adenosyl-L-methionine</keyword>
<name>A0AAN6VN97_9PEZI</name>
<accession>A0AAN6VN97</accession>
<comment type="caution">
    <text evidence="11">The sequence shown here is derived from an EMBL/GenBank/DDBJ whole genome shotgun (WGS) entry which is preliminary data.</text>
</comment>